<dbReference type="Pfam" id="PF20414">
    <property type="entry name" value="DUF6698"/>
    <property type="match status" value="1"/>
</dbReference>
<dbReference type="EMBL" id="JABCKI010005797">
    <property type="protein sequence ID" value="KAG5637872.1"/>
    <property type="molecule type" value="Genomic_DNA"/>
</dbReference>
<evidence type="ECO:0000313" key="2">
    <source>
        <dbReference type="Proteomes" id="UP000717328"/>
    </source>
</evidence>
<organism evidence="1 2">
    <name type="scientific">Sphagnurus paluster</name>
    <dbReference type="NCBI Taxonomy" id="117069"/>
    <lineage>
        <taxon>Eukaryota</taxon>
        <taxon>Fungi</taxon>
        <taxon>Dikarya</taxon>
        <taxon>Basidiomycota</taxon>
        <taxon>Agaricomycotina</taxon>
        <taxon>Agaricomycetes</taxon>
        <taxon>Agaricomycetidae</taxon>
        <taxon>Agaricales</taxon>
        <taxon>Tricholomatineae</taxon>
        <taxon>Lyophyllaceae</taxon>
        <taxon>Sphagnurus</taxon>
    </lineage>
</organism>
<evidence type="ECO:0000313" key="1">
    <source>
        <dbReference type="EMBL" id="KAG5637872.1"/>
    </source>
</evidence>
<dbReference type="OrthoDB" id="3160134at2759"/>
<reference evidence="1" key="2">
    <citation type="submission" date="2021-10" db="EMBL/GenBank/DDBJ databases">
        <title>Phylogenomics reveals ancestral predisposition of the termite-cultivated fungus Termitomyces towards a domesticated lifestyle.</title>
        <authorList>
            <person name="Auxier B."/>
            <person name="Grum-Grzhimaylo A."/>
            <person name="Cardenas M.E."/>
            <person name="Lodge J.D."/>
            <person name="Laessoe T."/>
            <person name="Pedersen O."/>
            <person name="Smith M.E."/>
            <person name="Kuyper T.W."/>
            <person name="Franco-Molano E.A."/>
            <person name="Baroni T.J."/>
            <person name="Aanen D.K."/>
        </authorList>
    </citation>
    <scope>NUCLEOTIDE SEQUENCE</scope>
    <source>
        <strain evidence="1">D49</strain>
    </source>
</reference>
<comment type="caution">
    <text evidence="1">The sequence shown here is derived from an EMBL/GenBank/DDBJ whole genome shotgun (WGS) entry which is preliminary data.</text>
</comment>
<dbReference type="InterPro" id="IPR046521">
    <property type="entry name" value="DUF6698"/>
</dbReference>
<dbReference type="AlphaFoldDB" id="A0A9P7FZT7"/>
<accession>A0A9P7FZT7</accession>
<name>A0A9P7FZT7_9AGAR</name>
<sequence length="208" mass="23030">MSSLTTDPISLAMPRLDSKAIAAALANKVTPALADLISNMIPSQNSRKRRRATTRNTPSGTESLGHYEYGRYYARAGDFFLKVDQVVNCGLVEEAKESDDETTPDPRRFEAWQILCEMIPGFRQHMLALAGNHLERKAICREIRSGISKVRADDTTSMKSGVLDIMLLGAPVDSPLPALQAKKKGNRGWHHPQTAKLLCPIKYEPTPE</sequence>
<proteinExistence type="predicted"/>
<keyword evidence="2" id="KW-1185">Reference proteome</keyword>
<reference evidence="1" key="1">
    <citation type="submission" date="2021-02" db="EMBL/GenBank/DDBJ databases">
        <authorList>
            <person name="Nieuwenhuis M."/>
            <person name="Van De Peppel L.J.J."/>
        </authorList>
    </citation>
    <scope>NUCLEOTIDE SEQUENCE</scope>
    <source>
        <strain evidence="1">D49</strain>
    </source>
</reference>
<protein>
    <submittedName>
        <fullName evidence="1">Uncharacterized protein</fullName>
    </submittedName>
</protein>
<gene>
    <name evidence="1" type="ORF">H0H81_002835</name>
</gene>
<dbReference type="Proteomes" id="UP000717328">
    <property type="component" value="Unassembled WGS sequence"/>
</dbReference>